<dbReference type="SMART" id="SM00398">
    <property type="entry name" value="HMG"/>
    <property type="match status" value="1"/>
</dbReference>
<protein>
    <submittedName>
        <fullName evidence="6">Non-histone protein</fullName>
    </submittedName>
</protein>
<feature type="compositionally biased region" description="Basic and acidic residues" evidence="4">
    <location>
        <begin position="92"/>
        <end position="106"/>
    </location>
</feature>
<feature type="DNA-binding region" description="HMG box" evidence="3">
    <location>
        <begin position="31"/>
        <end position="99"/>
    </location>
</feature>
<accession>A0ABR2HJ60</accession>
<reference evidence="6 7" key="1">
    <citation type="submission" date="2024-04" db="EMBL/GenBank/DDBJ databases">
        <title>Tritrichomonas musculus Genome.</title>
        <authorList>
            <person name="Alves-Ferreira E."/>
            <person name="Grigg M."/>
            <person name="Lorenzi H."/>
            <person name="Galac M."/>
        </authorList>
    </citation>
    <scope>NUCLEOTIDE SEQUENCE [LARGE SCALE GENOMIC DNA]</scope>
    <source>
        <strain evidence="6 7">EAF2021</strain>
    </source>
</reference>
<evidence type="ECO:0000313" key="7">
    <source>
        <dbReference type="Proteomes" id="UP001470230"/>
    </source>
</evidence>
<sequence length="193" mass="22380">MSFESTLDESFVLAPSVQIENEVEKISNKPVKRPHNAYNLFFIERKPIEREKHQKLSGNEISQLIGKIWTAMSEEEKRPYKDKAKIIQAQFKEENPNYHYQKSTEKPKRKKPLHQSNMNPSYNFNSPNVNINSQISLEVQLKNMFSSLGQQVVMRYLGQNKADIDGMNKNPQITMTETIENVINDIDAPVLNQ</sequence>
<dbReference type="InterPro" id="IPR050140">
    <property type="entry name" value="SRY-related_HMG-box_TF-like"/>
</dbReference>
<dbReference type="Pfam" id="PF09011">
    <property type="entry name" value="HMG_box_2"/>
    <property type="match status" value="1"/>
</dbReference>
<evidence type="ECO:0000256" key="2">
    <source>
        <dbReference type="ARBA" id="ARBA00023163"/>
    </source>
</evidence>
<dbReference type="Gene3D" id="1.10.30.10">
    <property type="entry name" value="High mobility group box domain"/>
    <property type="match status" value="1"/>
</dbReference>
<dbReference type="EMBL" id="JAPFFF010000027">
    <property type="protein sequence ID" value="KAK8848276.1"/>
    <property type="molecule type" value="Genomic_DNA"/>
</dbReference>
<evidence type="ECO:0000256" key="1">
    <source>
        <dbReference type="ARBA" id="ARBA00023125"/>
    </source>
</evidence>
<dbReference type="InterPro" id="IPR009071">
    <property type="entry name" value="HMG_box_dom"/>
</dbReference>
<keyword evidence="7" id="KW-1185">Reference proteome</keyword>
<evidence type="ECO:0000256" key="3">
    <source>
        <dbReference type="PROSITE-ProRule" id="PRU00267"/>
    </source>
</evidence>
<organism evidence="6 7">
    <name type="scientific">Tritrichomonas musculus</name>
    <dbReference type="NCBI Taxonomy" id="1915356"/>
    <lineage>
        <taxon>Eukaryota</taxon>
        <taxon>Metamonada</taxon>
        <taxon>Parabasalia</taxon>
        <taxon>Tritrichomonadida</taxon>
        <taxon>Tritrichomonadidae</taxon>
        <taxon>Tritrichomonas</taxon>
    </lineage>
</organism>
<dbReference type="PANTHER" id="PTHR10270:SF161">
    <property type="entry name" value="SEX-DETERMINING REGION Y PROTEIN"/>
    <property type="match status" value="1"/>
</dbReference>
<keyword evidence="2" id="KW-0804">Transcription</keyword>
<feature type="domain" description="HMG box" evidence="5">
    <location>
        <begin position="31"/>
        <end position="99"/>
    </location>
</feature>
<keyword evidence="3" id="KW-0539">Nucleus</keyword>
<evidence type="ECO:0000259" key="5">
    <source>
        <dbReference type="PROSITE" id="PS50118"/>
    </source>
</evidence>
<evidence type="ECO:0000313" key="6">
    <source>
        <dbReference type="EMBL" id="KAK8848276.1"/>
    </source>
</evidence>
<feature type="region of interest" description="Disordered" evidence="4">
    <location>
        <begin position="92"/>
        <end position="125"/>
    </location>
</feature>
<feature type="compositionally biased region" description="Polar residues" evidence="4">
    <location>
        <begin position="114"/>
        <end position="125"/>
    </location>
</feature>
<evidence type="ECO:0000256" key="4">
    <source>
        <dbReference type="SAM" id="MobiDB-lite"/>
    </source>
</evidence>
<gene>
    <name evidence="6" type="ORF">M9Y10_019334</name>
</gene>
<comment type="caution">
    <text evidence="6">The sequence shown here is derived from an EMBL/GenBank/DDBJ whole genome shotgun (WGS) entry which is preliminary data.</text>
</comment>
<keyword evidence="1 3" id="KW-0238">DNA-binding</keyword>
<dbReference type="SUPFAM" id="SSF47095">
    <property type="entry name" value="HMG-box"/>
    <property type="match status" value="1"/>
</dbReference>
<dbReference type="Proteomes" id="UP001470230">
    <property type="component" value="Unassembled WGS sequence"/>
</dbReference>
<dbReference type="PROSITE" id="PS50118">
    <property type="entry name" value="HMG_BOX_2"/>
    <property type="match status" value="1"/>
</dbReference>
<dbReference type="InterPro" id="IPR036910">
    <property type="entry name" value="HMG_box_dom_sf"/>
</dbReference>
<proteinExistence type="predicted"/>
<dbReference type="PANTHER" id="PTHR10270">
    <property type="entry name" value="SOX TRANSCRIPTION FACTOR"/>
    <property type="match status" value="1"/>
</dbReference>
<name>A0ABR2HJ60_9EUKA</name>